<gene>
    <name evidence="10" type="ORF">NSU_4348</name>
</gene>
<dbReference type="GO" id="GO:0030170">
    <property type="term" value="F:pyridoxal phosphate binding"/>
    <property type="evidence" value="ECO:0007669"/>
    <property type="project" value="TreeGrafter"/>
</dbReference>
<comment type="catalytic activity">
    <reaction evidence="1">
        <text>L-alanine = D-alanine</text>
        <dbReference type="Rhea" id="RHEA:20249"/>
        <dbReference type="ChEBI" id="CHEBI:57416"/>
        <dbReference type="ChEBI" id="CHEBI:57972"/>
        <dbReference type="EC" id="5.1.1.1"/>
    </reaction>
</comment>
<dbReference type="InterPro" id="IPR009006">
    <property type="entry name" value="Ala_racemase/Decarboxylase_C"/>
</dbReference>
<evidence type="ECO:0000256" key="1">
    <source>
        <dbReference type="ARBA" id="ARBA00000316"/>
    </source>
</evidence>
<dbReference type="GO" id="GO:0005829">
    <property type="term" value="C:cytosol"/>
    <property type="evidence" value="ECO:0007669"/>
    <property type="project" value="TreeGrafter"/>
</dbReference>
<keyword evidence="6" id="KW-0413">Isomerase</keyword>
<dbReference type="InterPro" id="IPR001608">
    <property type="entry name" value="Ala_racemase_N"/>
</dbReference>
<dbReference type="GO" id="GO:0030632">
    <property type="term" value="P:D-alanine biosynthetic process"/>
    <property type="evidence" value="ECO:0007669"/>
    <property type="project" value="TreeGrafter"/>
</dbReference>
<dbReference type="InterPro" id="IPR000821">
    <property type="entry name" value="Ala_racemase"/>
</dbReference>
<comment type="cofactor">
    <cofactor evidence="2 7">
        <name>pyridoxal 5'-phosphate</name>
        <dbReference type="ChEBI" id="CHEBI:597326"/>
    </cofactor>
</comment>
<dbReference type="Pfam" id="PF01168">
    <property type="entry name" value="Ala_racemase_N"/>
    <property type="match status" value="1"/>
</dbReference>
<dbReference type="STRING" id="1088721.JI59_03700"/>
<evidence type="ECO:0000256" key="6">
    <source>
        <dbReference type="ARBA" id="ARBA00023235"/>
    </source>
</evidence>
<evidence type="ECO:0000259" key="9">
    <source>
        <dbReference type="SMART" id="SM01005"/>
    </source>
</evidence>
<dbReference type="OrthoDB" id="9813814at2"/>
<evidence type="ECO:0000313" key="11">
    <source>
        <dbReference type="Proteomes" id="UP000004030"/>
    </source>
</evidence>
<accession>G6EJ27</accession>
<proteinExistence type="inferred from homology"/>
<name>G6EJ27_9SPHN</name>
<dbReference type="eggNOG" id="COG0787">
    <property type="taxonomic scope" value="Bacteria"/>
</dbReference>
<keyword evidence="11" id="KW-1185">Reference proteome</keyword>
<reference evidence="10 11" key="1">
    <citation type="journal article" date="2012" name="J. Bacteriol.">
        <title>Genome sequence of benzo(a)pyrene-degrading bacterium Novosphingobium pentaromativorans US6-1.</title>
        <authorList>
            <person name="Luo Y.R."/>
            <person name="Kang S.G."/>
            <person name="Kim S.J."/>
            <person name="Kim M.R."/>
            <person name="Li N."/>
            <person name="Lee J.H."/>
            <person name="Kwon K.K."/>
        </authorList>
    </citation>
    <scope>NUCLEOTIDE SEQUENCE [LARGE SCALE GENOMIC DNA]</scope>
    <source>
        <strain evidence="10 11">US6-1</strain>
    </source>
</reference>
<evidence type="ECO:0000256" key="3">
    <source>
        <dbReference type="ARBA" id="ARBA00007880"/>
    </source>
</evidence>
<evidence type="ECO:0000313" key="10">
    <source>
        <dbReference type="EMBL" id="EHJ58786.1"/>
    </source>
</evidence>
<comment type="similarity">
    <text evidence="3">Belongs to the alanine racemase family.</text>
</comment>
<dbReference type="KEGG" id="npn:JI59_03700"/>
<dbReference type="Gene3D" id="2.40.37.10">
    <property type="entry name" value="Lyase, Ornithine Decarboxylase, Chain A, domain 1"/>
    <property type="match status" value="1"/>
</dbReference>
<dbReference type="RefSeq" id="WP_007015256.1">
    <property type="nucleotide sequence ID" value="NZ_AGFM01000065.1"/>
</dbReference>
<evidence type="ECO:0000256" key="2">
    <source>
        <dbReference type="ARBA" id="ARBA00001933"/>
    </source>
</evidence>
<dbReference type="PANTHER" id="PTHR30511:SF0">
    <property type="entry name" value="ALANINE RACEMASE, CATABOLIC-RELATED"/>
    <property type="match status" value="1"/>
</dbReference>
<dbReference type="EC" id="5.1.1.1" evidence="4"/>
<feature type="binding site" evidence="8">
    <location>
        <position position="298"/>
    </location>
    <ligand>
        <name>substrate</name>
    </ligand>
</feature>
<dbReference type="EMBL" id="AGFM01000065">
    <property type="protein sequence ID" value="EHJ58786.1"/>
    <property type="molecule type" value="Genomic_DNA"/>
</dbReference>
<evidence type="ECO:0000256" key="5">
    <source>
        <dbReference type="ARBA" id="ARBA00022898"/>
    </source>
</evidence>
<comment type="caution">
    <text evidence="10">The sequence shown here is derived from an EMBL/GenBank/DDBJ whole genome shotgun (WGS) entry which is preliminary data.</text>
</comment>
<dbReference type="GO" id="GO:0008784">
    <property type="term" value="F:alanine racemase activity"/>
    <property type="evidence" value="ECO:0007669"/>
    <property type="project" value="UniProtKB-EC"/>
</dbReference>
<feature type="domain" description="Alanine racemase C-terminal" evidence="9">
    <location>
        <begin position="229"/>
        <end position="347"/>
    </location>
</feature>
<dbReference type="Pfam" id="PF00842">
    <property type="entry name" value="Ala_racemase_C"/>
    <property type="match status" value="1"/>
</dbReference>
<feature type="binding site" evidence="8">
    <location>
        <position position="134"/>
    </location>
    <ligand>
        <name>substrate</name>
    </ligand>
</feature>
<protein>
    <recommendedName>
        <fullName evidence="4">alanine racemase</fullName>
        <ecNumber evidence="4">5.1.1.1</ecNumber>
    </recommendedName>
</protein>
<evidence type="ECO:0000256" key="7">
    <source>
        <dbReference type="PIRSR" id="PIRSR600821-50"/>
    </source>
</evidence>
<dbReference type="PROSITE" id="PS00395">
    <property type="entry name" value="ALANINE_RACEMASE"/>
    <property type="match status" value="1"/>
</dbReference>
<dbReference type="PATRIC" id="fig|1088721.3.peg.4285"/>
<dbReference type="NCBIfam" id="TIGR00492">
    <property type="entry name" value="alr"/>
    <property type="match status" value="1"/>
</dbReference>
<dbReference type="CDD" id="cd00430">
    <property type="entry name" value="PLPDE_III_AR"/>
    <property type="match status" value="1"/>
</dbReference>
<dbReference type="SMART" id="SM01005">
    <property type="entry name" value="Ala_racemase_C"/>
    <property type="match status" value="1"/>
</dbReference>
<dbReference type="InterPro" id="IPR029066">
    <property type="entry name" value="PLP-binding_barrel"/>
</dbReference>
<dbReference type="PANTHER" id="PTHR30511">
    <property type="entry name" value="ALANINE RACEMASE"/>
    <property type="match status" value="1"/>
</dbReference>
<keyword evidence="5 7" id="KW-0663">Pyridoxal phosphate</keyword>
<dbReference type="PRINTS" id="PR00992">
    <property type="entry name" value="ALARACEMASE"/>
</dbReference>
<dbReference type="SUPFAM" id="SSF50621">
    <property type="entry name" value="Alanine racemase C-terminal domain-like"/>
    <property type="match status" value="1"/>
</dbReference>
<organism evidence="10 11">
    <name type="scientific">Novosphingobium pentaromativorans US6-1</name>
    <dbReference type="NCBI Taxonomy" id="1088721"/>
    <lineage>
        <taxon>Bacteria</taxon>
        <taxon>Pseudomonadati</taxon>
        <taxon>Pseudomonadota</taxon>
        <taxon>Alphaproteobacteria</taxon>
        <taxon>Sphingomonadales</taxon>
        <taxon>Sphingomonadaceae</taxon>
        <taxon>Novosphingobium</taxon>
    </lineage>
</organism>
<dbReference type="SUPFAM" id="SSF51419">
    <property type="entry name" value="PLP-binding barrel"/>
    <property type="match status" value="1"/>
</dbReference>
<feature type="modified residue" description="N6-(pyridoxal phosphate)lysine" evidence="7">
    <location>
        <position position="40"/>
    </location>
</feature>
<dbReference type="Gene3D" id="3.20.20.10">
    <property type="entry name" value="Alanine racemase"/>
    <property type="match status" value="1"/>
</dbReference>
<dbReference type="InterPro" id="IPR020622">
    <property type="entry name" value="Ala_racemase_pyridoxalP-BS"/>
</dbReference>
<evidence type="ECO:0000256" key="8">
    <source>
        <dbReference type="PIRSR" id="PIRSR600821-52"/>
    </source>
</evidence>
<sequence length="347" mass="36935">MLPELPEPPLRLNLDWNALKANWQALDRLSGKARAGAAVKADGYGLGARKATATLLEVGCRDFFVAHWAEAADLLDIVDPGSISVLHGPQSAADCAYGQAIGAKPVINSLSQAQRWLDAGGGLCDLMIDTGMNRLGVPMDEIGSEVLARLDVDVLLSHLVSAEEESALNALQCSRWLEARKALTHCRASLANSAGIALGPDFHGDLTRPGISLYGGIPRPDMGRLIRQVVRPEAMIMQVRHVAAGETVGYNATFTAKAPMRVGTVSTGYADGYLRCWSNKGIFEANGAELPVLGLVSMDMTVIDLTDANDIGEGDWVAAAYDLPGAAAASGLTQYELLTILGRRFRR</sequence>
<dbReference type="Proteomes" id="UP000004030">
    <property type="component" value="Unassembled WGS sequence"/>
</dbReference>
<dbReference type="InterPro" id="IPR011079">
    <property type="entry name" value="Ala_racemase_C"/>
</dbReference>
<evidence type="ECO:0000256" key="4">
    <source>
        <dbReference type="ARBA" id="ARBA00013089"/>
    </source>
</evidence>
<dbReference type="AlphaFoldDB" id="G6EJ27"/>